<proteinExistence type="predicted"/>
<dbReference type="OrthoDB" id="2604018at2"/>
<evidence type="ECO:0000256" key="1">
    <source>
        <dbReference type="SAM" id="Phobius"/>
    </source>
</evidence>
<comment type="caution">
    <text evidence="2">The sequence shown here is derived from an EMBL/GenBank/DDBJ whole genome shotgun (WGS) entry which is preliminary data.</text>
</comment>
<reference evidence="2 3" key="1">
    <citation type="submission" date="2018-07" db="EMBL/GenBank/DDBJ databases">
        <title>Genomic Encyclopedia of Type Strains, Phase III (KMG-III): the genomes of soil and plant-associated and newly described type strains.</title>
        <authorList>
            <person name="Whitman W."/>
        </authorList>
    </citation>
    <scope>NUCLEOTIDE SEQUENCE [LARGE SCALE GENOMIC DNA]</scope>
    <source>
        <strain evidence="2 3">CECT 8236</strain>
    </source>
</reference>
<dbReference type="AlphaFoldDB" id="A0A3D9I0J8"/>
<accession>A0A3D9I0J8</accession>
<feature type="transmembrane region" description="Helical" evidence="1">
    <location>
        <begin position="12"/>
        <end position="35"/>
    </location>
</feature>
<keyword evidence="1" id="KW-0812">Transmembrane</keyword>
<protein>
    <submittedName>
        <fullName evidence="2">Uncharacterized protein</fullName>
    </submittedName>
</protein>
<dbReference type="RefSeq" id="WP_115994875.1">
    <property type="nucleotide sequence ID" value="NZ_QRDY01000018.1"/>
</dbReference>
<keyword evidence="1" id="KW-0472">Membrane</keyword>
<sequence length="130" mass="14306">MQAHKQPKSGEIVAVLLSVWLGIVTTTFCHLWSVYNPVRANPLLLKMGSVIPGWWGIGPYAGKEVAGLVVWLATWIILHWTIGRIEVALKPWTIGFIVAFLANLIIVFPPVYHALMWWPALPNTSPAGGG</sequence>
<evidence type="ECO:0000313" key="3">
    <source>
        <dbReference type="Proteomes" id="UP000256869"/>
    </source>
</evidence>
<feature type="transmembrane region" description="Helical" evidence="1">
    <location>
        <begin position="94"/>
        <end position="115"/>
    </location>
</feature>
<keyword evidence="1" id="KW-1133">Transmembrane helix</keyword>
<dbReference type="Proteomes" id="UP000256869">
    <property type="component" value="Unassembled WGS sequence"/>
</dbReference>
<name>A0A3D9I0J8_9BACL</name>
<gene>
    <name evidence="2" type="ORF">DFP95_11837</name>
</gene>
<keyword evidence="3" id="KW-1185">Reference proteome</keyword>
<evidence type="ECO:0000313" key="2">
    <source>
        <dbReference type="EMBL" id="RED55302.1"/>
    </source>
</evidence>
<feature type="transmembrane region" description="Helical" evidence="1">
    <location>
        <begin position="65"/>
        <end position="82"/>
    </location>
</feature>
<dbReference type="EMBL" id="QRDY01000018">
    <property type="protein sequence ID" value="RED55302.1"/>
    <property type="molecule type" value="Genomic_DNA"/>
</dbReference>
<organism evidence="2 3">
    <name type="scientific">Cohnella lupini</name>
    <dbReference type="NCBI Taxonomy" id="1294267"/>
    <lineage>
        <taxon>Bacteria</taxon>
        <taxon>Bacillati</taxon>
        <taxon>Bacillota</taxon>
        <taxon>Bacilli</taxon>
        <taxon>Bacillales</taxon>
        <taxon>Paenibacillaceae</taxon>
        <taxon>Cohnella</taxon>
    </lineage>
</organism>